<dbReference type="CDD" id="cd06261">
    <property type="entry name" value="TM_PBP2"/>
    <property type="match status" value="1"/>
</dbReference>
<dbReference type="Pfam" id="PF00528">
    <property type="entry name" value="BPD_transp_1"/>
    <property type="match status" value="1"/>
</dbReference>
<evidence type="ECO:0000256" key="4">
    <source>
        <dbReference type="ARBA" id="ARBA00022692"/>
    </source>
</evidence>
<dbReference type="PANTHER" id="PTHR43744">
    <property type="entry name" value="ABC TRANSPORTER PERMEASE PROTEIN MG189-RELATED-RELATED"/>
    <property type="match status" value="1"/>
</dbReference>
<dbReference type="GO" id="GO:0005886">
    <property type="term" value="C:plasma membrane"/>
    <property type="evidence" value="ECO:0007669"/>
    <property type="project" value="UniProtKB-SubCell"/>
</dbReference>
<comment type="similarity">
    <text evidence="7">Belongs to the binding-protein-dependent transport system permease family.</text>
</comment>
<dbReference type="InterPro" id="IPR035906">
    <property type="entry name" value="MetI-like_sf"/>
</dbReference>
<evidence type="ECO:0000256" key="7">
    <source>
        <dbReference type="RuleBase" id="RU363032"/>
    </source>
</evidence>
<dbReference type="SUPFAM" id="SSF161098">
    <property type="entry name" value="MetI-like"/>
    <property type="match status" value="1"/>
</dbReference>
<evidence type="ECO:0000256" key="6">
    <source>
        <dbReference type="ARBA" id="ARBA00023136"/>
    </source>
</evidence>
<dbReference type="AlphaFoldDB" id="W0FQ40"/>
<feature type="transmembrane region" description="Helical" evidence="7">
    <location>
        <begin position="129"/>
        <end position="148"/>
    </location>
</feature>
<keyword evidence="4 7" id="KW-0812">Transmembrane</keyword>
<evidence type="ECO:0000313" key="9">
    <source>
        <dbReference type="EMBL" id="AHF27026.1"/>
    </source>
</evidence>
<feature type="domain" description="ABC transmembrane type-1" evidence="8">
    <location>
        <begin position="94"/>
        <end position="289"/>
    </location>
</feature>
<dbReference type="GO" id="GO:0055085">
    <property type="term" value="P:transmembrane transport"/>
    <property type="evidence" value="ECO:0007669"/>
    <property type="project" value="InterPro"/>
</dbReference>
<keyword evidence="5 7" id="KW-1133">Transmembrane helix</keyword>
<name>W0FQ40_9BACT</name>
<dbReference type="EMBL" id="KC247040">
    <property type="protein sequence ID" value="AHF27026.1"/>
    <property type="molecule type" value="Genomic_DNA"/>
</dbReference>
<dbReference type="PANTHER" id="PTHR43744:SF9">
    <property type="entry name" value="POLYGALACTURONAN_RHAMNOGALACTURONAN TRANSPORT SYSTEM PERMEASE PROTEIN YTCP"/>
    <property type="match status" value="1"/>
</dbReference>
<accession>W0FQ40</accession>
<feature type="transmembrane region" description="Helical" evidence="7">
    <location>
        <begin position="98"/>
        <end position="117"/>
    </location>
</feature>
<organism evidence="9">
    <name type="scientific">uncultured bacterium Contig1489</name>
    <dbReference type="NCBI Taxonomy" id="1393437"/>
    <lineage>
        <taxon>Bacteria</taxon>
        <taxon>environmental samples</taxon>
    </lineage>
</organism>
<keyword evidence="3" id="KW-1003">Cell membrane</keyword>
<evidence type="ECO:0000256" key="3">
    <source>
        <dbReference type="ARBA" id="ARBA00022475"/>
    </source>
</evidence>
<keyword evidence="6 7" id="KW-0472">Membrane</keyword>
<feature type="transmembrane region" description="Helical" evidence="7">
    <location>
        <begin position="160"/>
        <end position="177"/>
    </location>
</feature>
<sequence>MTSVDVKKLKKAEKDAARHSSAKNQISRGANCGFNILLIVACILTIFPLWIILVSSFTSEVALTTYGYRLWPLEFSTTAYTYLFRGGSIIVTAYKNTIIATVAGTIISVITVGLYAYALSRPDFKYKKFFTFFSFFTMLFGGGMVSYYNMTRSVLGLKDTVWALFLPMSFSAYWVIIMRTFYQSSVPEAIIESARIDGCGEWRTLLQIVAPLALPGFATVALFSAIGVWNDFRNCLLINDSAQYYNLQYTIYQTMNNLRFIKENASRMGGVNVANLPAETFRMSMAVVTVGPIILAYPFFQKYFVKGLTVGAVKG</sequence>
<evidence type="ECO:0000256" key="5">
    <source>
        <dbReference type="ARBA" id="ARBA00022989"/>
    </source>
</evidence>
<protein>
    <submittedName>
        <fullName evidence="9">Sugar transport system permease</fullName>
    </submittedName>
</protein>
<evidence type="ECO:0000256" key="2">
    <source>
        <dbReference type="ARBA" id="ARBA00022448"/>
    </source>
</evidence>
<dbReference type="InterPro" id="IPR000515">
    <property type="entry name" value="MetI-like"/>
</dbReference>
<keyword evidence="9" id="KW-0762">Sugar transport</keyword>
<evidence type="ECO:0000259" key="8">
    <source>
        <dbReference type="PROSITE" id="PS50928"/>
    </source>
</evidence>
<feature type="transmembrane region" description="Helical" evidence="7">
    <location>
        <begin position="32"/>
        <end position="53"/>
    </location>
</feature>
<reference evidence="9" key="1">
    <citation type="journal article" date="2013" name="PLoS ONE">
        <title>Metagenomic insights into the carbohydrate-active enzymes carried by the microorganisms adhering to solid digesta in the rumen of cows.</title>
        <authorList>
            <person name="Wang L."/>
            <person name="Hatem A."/>
            <person name="Catalyurek U.V."/>
            <person name="Morrison M."/>
            <person name="Yu Z."/>
        </authorList>
    </citation>
    <scope>NUCLEOTIDE SEQUENCE</scope>
</reference>
<keyword evidence="2 7" id="KW-0813">Transport</keyword>
<comment type="subcellular location">
    <subcellularLocation>
        <location evidence="1 7">Cell membrane</location>
        <topology evidence="1 7">Multi-pass membrane protein</topology>
    </subcellularLocation>
</comment>
<dbReference type="Gene3D" id="1.10.3720.10">
    <property type="entry name" value="MetI-like"/>
    <property type="match status" value="1"/>
</dbReference>
<dbReference type="PROSITE" id="PS50928">
    <property type="entry name" value="ABC_TM1"/>
    <property type="match status" value="1"/>
</dbReference>
<feature type="transmembrane region" description="Helical" evidence="7">
    <location>
        <begin position="205"/>
        <end position="229"/>
    </location>
</feature>
<proteinExistence type="inferred from homology"/>
<evidence type="ECO:0000256" key="1">
    <source>
        <dbReference type="ARBA" id="ARBA00004651"/>
    </source>
</evidence>